<evidence type="ECO:0000313" key="3">
    <source>
        <dbReference type="Proteomes" id="UP001519460"/>
    </source>
</evidence>
<organism evidence="2 3">
    <name type="scientific">Batillaria attramentaria</name>
    <dbReference type="NCBI Taxonomy" id="370345"/>
    <lineage>
        <taxon>Eukaryota</taxon>
        <taxon>Metazoa</taxon>
        <taxon>Spiralia</taxon>
        <taxon>Lophotrochozoa</taxon>
        <taxon>Mollusca</taxon>
        <taxon>Gastropoda</taxon>
        <taxon>Caenogastropoda</taxon>
        <taxon>Sorbeoconcha</taxon>
        <taxon>Cerithioidea</taxon>
        <taxon>Batillariidae</taxon>
        <taxon>Batillaria</taxon>
    </lineage>
</organism>
<comment type="caution">
    <text evidence="2">The sequence shown here is derived from an EMBL/GenBank/DDBJ whole genome shotgun (WGS) entry which is preliminary data.</text>
</comment>
<reference evidence="2 3" key="1">
    <citation type="journal article" date="2023" name="Sci. Data">
        <title>Genome assembly of the Korean intertidal mud-creeper Batillaria attramentaria.</title>
        <authorList>
            <person name="Patra A.K."/>
            <person name="Ho P.T."/>
            <person name="Jun S."/>
            <person name="Lee S.J."/>
            <person name="Kim Y."/>
            <person name="Won Y.J."/>
        </authorList>
    </citation>
    <scope>NUCLEOTIDE SEQUENCE [LARGE SCALE GENOMIC DNA]</scope>
    <source>
        <strain evidence="2">Wonlab-2016</strain>
    </source>
</reference>
<evidence type="ECO:0000313" key="2">
    <source>
        <dbReference type="EMBL" id="KAK7465149.1"/>
    </source>
</evidence>
<keyword evidence="3" id="KW-1185">Reference proteome</keyword>
<sequence>MGNNSLVLCLCIFVTSVRADNPCASFEFPTLNNSALTAKEGEKVTVPFYIMHNNCGKPDKFKVTVSKKVAENIPYDHCDFRLEKGSFVLTLQTSAVCKCSTDQDMTFTKTLDRNDSTTWTWITSDGITRTKIINFTGLYAPPTRQFQLVPVSP</sequence>
<evidence type="ECO:0000256" key="1">
    <source>
        <dbReference type="SAM" id="SignalP"/>
    </source>
</evidence>
<proteinExistence type="predicted"/>
<accession>A0ABD0J8I3</accession>
<dbReference type="AlphaFoldDB" id="A0ABD0J8I3"/>
<feature type="signal peptide" evidence="1">
    <location>
        <begin position="1"/>
        <end position="19"/>
    </location>
</feature>
<dbReference type="Proteomes" id="UP001519460">
    <property type="component" value="Unassembled WGS sequence"/>
</dbReference>
<protein>
    <submittedName>
        <fullName evidence="2">Uncharacterized protein</fullName>
    </submittedName>
</protein>
<keyword evidence="1" id="KW-0732">Signal</keyword>
<name>A0ABD0J8I3_9CAEN</name>
<dbReference type="EMBL" id="JACVVK020000575">
    <property type="protein sequence ID" value="KAK7465149.1"/>
    <property type="molecule type" value="Genomic_DNA"/>
</dbReference>
<gene>
    <name evidence="2" type="ORF">BaRGS_00037679</name>
</gene>
<feature type="chain" id="PRO_5044846562" evidence="1">
    <location>
        <begin position="20"/>
        <end position="153"/>
    </location>
</feature>